<dbReference type="GO" id="GO:0009424">
    <property type="term" value="C:bacterial-type flagellum hook"/>
    <property type="evidence" value="ECO:0007669"/>
    <property type="project" value="InterPro"/>
</dbReference>
<feature type="domain" description="Flagellar basal-body/hook protein C-terminal" evidence="8">
    <location>
        <begin position="605"/>
        <end position="641"/>
    </location>
</feature>
<keyword evidence="10" id="KW-0282">Flagellum</keyword>
<dbReference type="SUPFAM" id="SSF64518">
    <property type="entry name" value="Phase 1 flagellin"/>
    <property type="match status" value="1"/>
</dbReference>
<evidence type="ECO:0000259" key="9">
    <source>
        <dbReference type="Pfam" id="PF22638"/>
    </source>
</evidence>
<dbReference type="Pfam" id="PF06429">
    <property type="entry name" value="Flg_bbr_C"/>
    <property type="match status" value="1"/>
</dbReference>
<evidence type="ECO:0000259" key="8">
    <source>
        <dbReference type="Pfam" id="PF06429"/>
    </source>
</evidence>
<dbReference type="PRINTS" id="PR01005">
    <property type="entry name" value="FLGHOOKAP1"/>
</dbReference>
<evidence type="ECO:0000256" key="3">
    <source>
        <dbReference type="ARBA" id="ARBA00009677"/>
    </source>
</evidence>
<feature type="domain" description="Flagellar hook-associated protein FlgK helical" evidence="9">
    <location>
        <begin position="103"/>
        <end position="330"/>
    </location>
</feature>
<dbReference type="PANTHER" id="PTHR30033:SF1">
    <property type="entry name" value="FLAGELLAR HOOK-ASSOCIATED PROTEIN 1"/>
    <property type="match status" value="1"/>
</dbReference>
<comment type="caution">
    <text evidence="10">The sequence shown here is derived from an EMBL/GenBank/DDBJ whole genome shotgun (WGS) entry which is preliminary data.</text>
</comment>
<dbReference type="InterPro" id="IPR010930">
    <property type="entry name" value="Flg_bb/hook_C_dom"/>
</dbReference>
<evidence type="ECO:0000313" key="11">
    <source>
        <dbReference type="Proteomes" id="UP000460298"/>
    </source>
</evidence>
<dbReference type="GO" id="GO:0005576">
    <property type="term" value="C:extracellular region"/>
    <property type="evidence" value="ECO:0007669"/>
    <property type="project" value="UniProtKB-SubCell"/>
</dbReference>
<keyword evidence="5" id="KW-0964">Secreted</keyword>
<dbReference type="GO" id="GO:0044780">
    <property type="term" value="P:bacterial-type flagellum assembly"/>
    <property type="evidence" value="ECO:0007669"/>
    <property type="project" value="InterPro"/>
</dbReference>
<dbReference type="EMBL" id="WBUI01000001">
    <property type="protein sequence ID" value="KAB2935306.1"/>
    <property type="molecule type" value="Genomic_DNA"/>
</dbReference>
<organism evidence="10 11">
    <name type="scientific">Leptonema illini</name>
    <dbReference type="NCBI Taxonomy" id="183"/>
    <lineage>
        <taxon>Bacteria</taxon>
        <taxon>Pseudomonadati</taxon>
        <taxon>Spirochaetota</taxon>
        <taxon>Spirochaetia</taxon>
        <taxon>Leptospirales</taxon>
        <taxon>Leptospiraceae</taxon>
        <taxon>Leptonema</taxon>
    </lineage>
</organism>
<proteinExistence type="inferred from homology"/>
<name>A0A833H4P9_9LEPT</name>
<dbReference type="InterPro" id="IPR053927">
    <property type="entry name" value="FlgK_helical"/>
</dbReference>
<evidence type="ECO:0000256" key="5">
    <source>
        <dbReference type="ARBA" id="ARBA00022525"/>
    </source>
</evidence>
<evidence type="ECO:0000256" key="4">
    <source>
        <dbReference type="ARBA" id="ARBA00016244"/>
    </source>
</evidence>
<dbReference type="PANTHER" id="PTHR30033">
    <property type="entry name" value="FLAGELLAR HOOK-ASSOCIATED PROTEIN 1"/>
    <property type="match status" value="1"/>
</dbReference>
<evidence type="ECO:0000256" key="7">
    <source>
        <dbReference type="SAM" id="Coils"/>
    </source>
</evidence>
<keyword evidence="10" id="KW-0969">Cilium</keyword>
<evidence type="ECO:0000313" key="10">
    <source>
        <dbReference type="EMBL" id="KAB2935306.1"/>
    </source>
</evidence>
<accession>A0A833H4P9</accession>
<dbReference type="AlphaFoldDB" id="A0A833H4P9"/>
<gene>
    <name evidence="10" type="primary">flgK</name>
    <name evidence="10" type="ORF">F9K24_00840</name>
</gene>
<dbReference type="Pfam" id="PF22638">
    <property type="entry name" value="FlgK_D1"/>
    <property type="match status" value="1"/>
</dbReference>
<dbReference type="Pfam" id="PF07196">
    <property type="entry name" value="Flagellin_IN"/>
    <property type="match status" value="1"/>
</dbReference>
<protein>
    <recommendedName>
        <fullName evidence="4">Flagellar hook-associated protein 1</fullName>
    </recommendedName>
</protein>
<comment type="similarity">
    <text evidence="3">Belongs to the flagella basal body rod proteins family.</text>
</comment>
<reference evidence="10 11" key="1">
    <citation type="submission" date="2019-10" db="EMBL/GenBank/DDBJ databases">
        <title>Extracellular Electron Transfer in a Candidatus Methanoperedens spp. Enrichment Culture.</title>
        <authorList>
            <person name="Berger S."/>
            <person name="Rangel Shaw D."/>
            <person name="Berben T."/>
            <person name="In 'T Zandt M."/>
            <person name="Frank J."/>
            <person name="Reimann J."/>
            <person name="Jetten M.S.M."/>
            <person name="Welte C.U."/>
        </authorList>
    </citation>
    <scope>NUCLEOTIDE SEQUENCE [LARGE SCALE GENOMIC DNA]</scope>
    <source>
        <strain evidence="10">SB12</strain>
    </source>
</reference>
<dbReference type="GO" id="GO:0005198">
    <property type="term" value="F:structural molecule activity"/>
    <property type="evidence" value="ECO:0007669"/>
    <property type="project" value="InterPro"/>
</dbReference>
<keyword evidence="10" id="KW-0966">Cell projection</keyword>
<keyword evidence="6" id="KW-0975">Bacterial flagellum</keyword>
<dbReference type="Proteomes" id="UP000460298">
    <property type="component" value="Unassembled WGS sequence"/>
</dbReference>
<feature type="coiled-coil region" evidence="7">
    <location>
        <begin position="173"/>
        <end position="200"/>
    </location>
</feature>
<sequence length="645" mass="71513">MGSTFGGIEIGKRGLNVHQTAIQTTGHNISNADNENYARQRVTMESMDPLYDPSLNRAAGPGQIGQGVQISQIERIRDTFYDDQIALTSNEKEFWESSRNYLYQMEKIFNEPSDNTLRSLTDNFWASWQDLSSYPSDLAHREVVLERANGLVTRIHDIHSKLTDLRERADKEVVQTVEQINGLSSEIRDLNEKILKLQALGDNPNDLMDRRDAAVERLSSLVNIRVGRGDKDEVFVFIGEQALVQGVIQRKLKANPNPANDGMARVAFEHNDRDVVLGGGKLLGLIEMRDKAIIERINRTNEFALNLADIVNEVHRDGFGLNGSTNRDFFRMRALTEDAGGAYTVQNARGDFDLNGDGTADMTAIFRVTGTNTIDPTKRVGVDGTITLHRPDANNTAVRIDYSRDETLEQVIRKINDAKAGVVAYMTHDNQLALKAVVNDSDRRLNFMINHVEDSGELLVGYTGLLVASGENGAFDSRRTGEMVKLRSPLSDVTLTPVFHPAAHLRVDEALVRDPASIAAARGKDEGGTGDYNIANGMADGSNALLIAEALKQGQNRFGYAENAEAFYNALISKLGTESRTAEDAVQRQSENLVSLKNLRQSVMGVNLDEEMANMVQFQHAYNASARTINTWDQMLDVIINRLKS</sequence>
<evidence type="ECO:0000256" key="6">
    <source>
        <dbReference type="ARBA" id="ARBA00023143"/>
    </source>
</evidence>
<dbReference type="InterPro" id="IPR010810">
    <property type="entry name" value="Flagellin_hook_IN_motif"/>
</dbReference>
<keyword evidence="7" id="KW-0175">Coiled coil</keyword>
<evidence type="ECO:0000256" key="1">
    <source>
        <dbReference type="ARBA" id="ARBA00004365"/>
    </source>
</evidence>
<comment type="subcellular location">
    <subcellularLocation>
        <location evidence="1">Bacterial flagellum</location>
    </subcellularLocation>
    <subcellularLocation>
        <location evidence="2">Secreted</location>
    </subcellularLocation>
</comment>
<evidence type="ECO:0000256" key="2">
    <source>
        <dbReference type="ARBA" id="ARBA00004613"/>
    </source>
</evidence>
<dbReference type="InterPro" id="IPR002371">
    <property type="entry name" value="FlgK"/>
</dbReference>
<dbReference type="NCBIfam" id="TIGR02492">
    <property type="entry name" value="flgK_ends"/>
    <property type="match status" value="1"/>
</dbReference>